<dbReference type="InterPro" id="IPR007110">
    <property type="entry name" value="Ig-like_dom"/>
</dbReference>
<dbReference type="InterPro" id="IPR003599">
    <property type="entry name" value="Ig_sub"/>
</dbReference>
<accession>A0A139WEC1</accession>
<dbReference type="GO" id="GO:0016020">
    <property type="term" value="C:membrane"/>
    <property type="evidence" value="ECO:0007669"/>
    <property type="project" value="UniProtKB-SubCell"/>
</dbReference>
<dbReference type="SMART" id="SM00408">
    <property type="entry name" value="IGc2"/>
    <property type="match status" value="4"/>
</dbReference>
<evidence type="ECO:0000256" key="5">
    <source>
        <dbReference type="ARBA" id="ARBA00023157"/>
    </source>
</evidence>
<feature type="compositionally biased region" description="Basic and acidic residues" evidence="6">
    <location>
        <begin position="825"/>
        <end position="841"/>
    </location>
</feature>
<dbReference type="Pfam" id="PF13927">
    <property type="entry name" value="Ig_3"/>
    <property type="match status" value="1"/>
</dbReference>
<evidence type="ECO:0000256" key="1">
    <source>
        <dbReference type="ARBA" id="ARBA00004167"/>
    </source>
</evidence>
<dbReference type="InterPro" id="IPR036179">
    <property type="entry name" value="Ig-like_dom_sf"/>
</dbReference>
<sequence length="1023" mass="114431">MALVVQKVYFMDHVWKVIWMCVVCYQGIGAKFVEEPASATYSVEAVQGGMAKLPCDIIPSMPGDKMHIVIWFKEGENRKTPIYSFDSRDKLPEQGKHWHDESVLGARAHFRYQDKPAILTLDSVRDSDGGIYHCRVDFKQTPTRNIKVNLTIIIPPDQLSVLDETGVHISNYILGPYNEGSSVNITCVATGGRPPPRVTWWQENALLDDSFEYLKDRRVRNILHLEKLERKHLHTVFTCQASNNNLVAPISSSVTLDINLRPLRVKLLGENKALSADNTYELSCEVVGSRPQPTITWWKGSVQMKNTRETTSPDLNTTTSVLTFTPTVEDGGKYLSCRGQQPYISDSGLEDGWKLDIYHVPLVTLELGSTLNGSTIKEGVDVYFECNIKSNPWVYKVSWRHNGKQLYNNAQANTIVSNQSLVLQSITRARSGHYTCVGHNQEGDGESNSVQLDVKFIPTCRPAQPKVFGVARHETARILCEVEANPTDVQFIWKFNNSADTVDIPQNQIYSERTRSTAAYKPMTEGDYGTLLCWGRNEIGLQKEPCVFYINPAGKPDALSNCTILNQTAESLHVECTEGFDGGLQQEFIMEVYDTQTRKLVSNVTSKNPIFTVGGLESGLGFDIGLYASNKKGRSDVSHLHAFTLKSAEKHTVKISKPLPPENCTLLHHSRFSLRIRCQVAEPSRDNTYFLQVFDADSRVLIGTATALSPQDIVFDNMPRRYDDLLIFVRTKRKAIMSDANIIYVPKNTIRTGASTPALLQITPLLGALIGVVAALILVAVIIVVVIRLRGGGERDDKDYDDGGLSSSGRRCVAGNGDKASTEPLNKDLNDSVDSLEEKNPDIIPQNNAEDDYQDEERAFERLNNAPLRVYSRMQSPNNQTKNGGYDGYKTSDEITYAELSLTNQQMPHVIYNQQAIPMSVIRRQEPTVYAQIDMKRIPQCLQPLSPPHPSSFQTLHHPHLPAYIPRPLREEQLMHENAINAETPLMSPRDSSACLQPLLDVSSTRTPTMTSTQPRTVTATRF</sequence>
<reference evidence="9 10" key="1">
    <citation type="journal article" date="2008" name="Nature">
        <title>The genome of the model beetle and pest Tribolium castaneum.</title>
        <authorList>
            <consortium name="Tribolium Genome Sequencing Consortium"/>
            <person name="Richards S."/>
            <person name="Gibbs R.A."/>
            <person name="Weinstock G.M."/>
            <person name="Brown S.J."/>
            <person name="Denell R."/>
            <person name="Beeman R.W."/>
            <person name="Gibbs R."/>
            <person name="Beeman R.W."/>
            <person name="Brown S.J."/>
            <person name="Bucher G."/>
            <person name="Friedrich M."/>
            <person name="Grimmelikhuijzen C.J."/>
            <person name="Klingler M."/>
            <person name="Lorenzen M."/>
            <person name="Richards S."/>
            <person name="Roth S."/>
            <person name="Schroder R."/>
            <person name="Tautz D."/>
            <person name="Zdobnov E.M."/>
            <person name="Muzny D."/>
            <person name="Gibbs R.A."/>
            <person name="Weinstock G.M."/>
            <person name="Attaway T."/>
            <person name="Bell S."/>
            <person name="Buhay C.J."/>
            <person name="Chandrabose M.N."/>
            <person name="Chavez D."/>
            <person name="Clerk-Blankenburg K.P."/>
            <person name="Cree A."/>
            <person name="Dao M."/>
            <person name="Davis C."/>
            <person name="Chacko J."/>
            <person name="Dinh H."/>
            <person name="Dugan-Rocha S."/>
            <person name="Fowler G."/>
            <person name="Garner T.T."/>
            <person name="Garnes J."/>
            <person name="Gnirke A."/>
            <person name="Hawes A."/>
            <person name="Hernandez J."/>
            <person name="Hines S."/>
            <person name="Holder M."/>
            <person name="Hume J."/>
            <person name="Jhangiani S.N."/>
            <person name="Joshi V."/>
            <person name="Khan Z.M."/>
            <person name="Jackson L."/>
            <person name="Kovar C."/>
            <person name="Kowis A."/>
            <person name="Lee S."/>
            <person name="Lewis L.R."/>
            <person name="Margolis J."/>
            <person name="Morgan M."/>
            <person name="Nazareth L.V."/>
            <person name="Nguyen N."/>
            <person name="Okwuonu G."/>
            <person name="Parker D."/>
            <person name="Richards S."/>
            <person name="Ruiz S.J."/>
            <person name="Santibanez J."/>
            <person name="Savard J."/>
            <person name="Scherer S.E."/>
            <person name="Schneider B."/>
            <person name="Sodergren E."/>
            <person name="Tautz D."/>
            <person name="Vattahil S."/>
            <person name="Villasana D."/>
            <person name="White C.S."/>
            <person name="Wright R."/>
            <person name="Park Y."/>
            <person name="Beeman R.W."/>
            <person name="Lord J."/>
            <person name="Oppert B."/>
            <person name="Lorenzen M."/>
            <person name="Brown S."/>
            <person name="Wang L."/>
            <person name="Savard J."/>
            <person name="Tautz D."/>
            <person name="Richards S."/>
            <person name="Weinstock G."/>
            <person name="Gibbs R.A."/>
            <person name="Liu Y."/>
            <person name="Worley K."/>
            <person name="Weinstock G."/>
            <person name="Elsik C.G."/>
            <person name="Reese J.T."/>
            <person name="Elhaik E."/>
            <person name="Landan G."/>
            <person name="Graur D."/>
            <person name="Arensburger P."/>
            <person name="Atkinson P."/>
            <person name="Beeman R.W."/>
            <person name="Beidler J."/>
            <person name="Brown S.J."/>
            <person name="Demuth J.P."/>
            <person name="Drury D.W."/>
            <person name="Du Y.Z."/>
            <person name="Fujiwara H."/>
            <person name="Lorenzen M."/>
            <person name="Maselli V."/>
            <person name="Osanai M."/>
            <person name="Park Y."/>
            <person name="Robertson H.M."/>
            <person name="Tu Z."/>
            <person name="Wang J.J."/>
            <person name="Wang S."/>
            <person name="Richards S."/>
            <person name="Song H."/>
            <person name="Zhang L."/>
            <person name="Sodergren E."/>
            <person name="Werner D."/>
            <person name="Stanke M."/>
            <person name="Morgenstern B."/>
            <person name="Solovyev V."/>
            <person name="Kosarev P."/>
            <person name="Brown G."/>
            <person name="Chen H.C."/>
            <person name="Ermolaeva O."/>
            <person name="Hlavina W."/>
            <person name="Kapustin Y."/>
            <person name="Kiryutin B."/>
            <person name="Kitts P."/>
            <person name="Maglott D."/>
            <person name="Pruitt K."/>
            <person name="Sapojnikov V."/>
            <person name="Souvorov A."/>
            <person name="Mackey A.J."/>
            <person name="Waterhouse R.M."/>
            <person name="Wyder S."/>
            <person name="Zdobnov E.M."/>
            <person name="Zdobnov E.M."/>
            <person name="Wyder S."/>
            <person name="Kriventseva E.V."/>
            <person name="Kadowaki T."/>
            <person name="Bork P."/>
            <person name="Aranda M."/>
            <person name="Bao R."/>
            <person name="Beermann A."/>
            <person name="Berns N."/>
            <person name="Bolognesi R."/>
            <person name="Bonneton F."/>
            <person name="Bopp D."/>
            <person name="Brown S.J."/>
            <person name="Bucher G."/>
            <person name="Butts T."/>
            <person name="Chaumot A."/>
            <person name="Denell R.E."/>
            <person name="Ferrier D.E."/>
            <person name="Friedrich M."/>
            <person name="Gordon C.M."/>
            <person name="Jindra M."/>
            <person name="Klingler M."/>
            <person name="Lan Q."/>
            <person name="Lattorff H.M."/>
            <person name="Laudet V."/>
            <person name="von Levetsow C."/>
            <person name="Liu Z."/>
            <person name="Lutz R."/>
            <person name="Lynch J.A."/>
            <person name="da Fonseca R.N."/>
            <person name="Posnien N."/>
            <person name="Reuter R."/>
            <person name="Roth S."/>
            <person name="Savard J."/>
            <person name="Schinko J.B."/>
            <person name="Schmitt C."/>
            <person name="Schoppmeier M."/>
            <person name="Schroder R."/>
            <person name="Shippy T.D."/>
            <person name="Simonnet F."/>
            <person name="Marques-Souza H."/>
            <person name="Tautz D."/>
            <person name="Tomoyasu Y."/>
            <person name="Trauner J."/>
            <person name="Van der Zee M."/>
            <person name="Vervoort M."/>
            <person name="Wittkopp N."/>
            <person name="Wimmer E.A."/>
            <person name="Yang X."/>
            <person name="Jones A.K."/>
            <person name="Sattelle D.B."/>
            <person name="Ebert P.R."/>
            <person name="Nelson D."/>
            <person name="Scott J.G."/>
            <person name="Beeman R.W."/>
            <person name="Muthukrishnan S."/>
            <person name="Kramer K.J."/>
            <person name="Arakane Y."/>
            <person name="Beeman R.W."/>
            <person name="Zhu Q."/>
            <person name="Hogenkamp D."/>
            <person name="Dixit R."/>
            <person name="Oppert B."/>
            <person name="Jiang H."/>
            <person name="Zou Z."/>
            <person name="Marshall J."/>
            <person name="Elpidina E."/>
            <person name="Vinokurov K."/>
            <person name="Oppert C."/>
            <person name="Zou Z."/>
            <person name="Evans J."/>
            <person name="Lu Z."/>
            <person name="Zhao P."/>
            <person name="Sumathipala N."/>
            <person name="Altincicek B."/>
            <person name="Vilcinskas A."/>
            <person name="Williams M."/>
            <person name="Hultmark D."/>
            <person name="Hetru C."/>
            <person name="Jiang H."/>
            <person name="Grimmelikhuijzen C.J."/>
            <person name="Hauser F."/>
            <person name="Cazzamali G."/>
            <person name="Williamson M."/>
            <person name="Park Y."/>
            <person name="Li B."/>
            <person name="Tanaka Y."/>
            <person name="Predel R."/>
            <person name="Neupert S."/>
            <person name="Schachtner J."/>
            <person name="Verleyen P."/>
            <person name="Raible F."/>
            <person name="Bork P."/>
            <person name="Friedrich M."/>
            <person name="Walden K.K."/>
            <person name="Robertson H.M."/>
            <person name="Angeli S."/>
            <person name="Foret S."/>
            <person name="Bucher G."/>
            <person name="Schuetz S."/>
            <person name="Maleszka R."/>
            <person name="Wimmer E.A."/>
            <person name="Beeman R.W."/>
            <person name="Lorenzen M."/>
            <person name="Tomoyasu Y."/>
            <person name="Miller S.C."/>
            <person name="Grossmann D."/>
            <person name="Bucher G."/>
        </authorList>
    </citation>
    <scope>NUCLEOTIDE SEQUENCE [LARGE SCALE GENOMIC DNA]</scope>
    <source>
        <strain evidence="9 10">Georgia GA2</strain>
    </source>
</reference>
<keyword evidence="5" id="KW-1015">Disulfide bond</keyword>
<dbReference type="STRING" id="7070.A0A139WEC1"/>
<dbReference type="SUPFAM" id="SSF48726">
    <property type="entry name" value="Immunoglobulin"/>
    <property type="match status" value="5"/>
</dbReference>
<evidence type="ECO:0000313" key="9">
    <source>
        <dbReference type="EMBL" id="KYB26262.1"/>
    </source>
</evidence>
<name>A0A139WEC1_TRICA</name>
<proteinExistence type="predicted"/>
<feature type="domain" description="Ig-like" evidence="8">
    <location>
        <begin position="179"/>
        <end position="255"/>
    </location>
</feature>
<feature type="region of interest" description="Disordered" evidence="6">
    <location>
        <begin position="797"/>
        <end position="850"/>
    </location>
</feature>
<dbReference type="InterPro" id="IPR013783">
    <property type="entry name" value="Ig-like_fold"/>
</dbReference>
<dbReference type="PROSITE" id="PS50835">
    <property type="entry name" value="IG_LIKE"/>
    <property type="match status" value="5"/>
</dbReference>
<gene>
    <name evidence="9" type="primary">AUGUSTUS-3.0.2_33687</name>
    <name evidence="9" type="ORF">TcasGA2_TC033687</name>
</gene>
<dbReference type="InterPro" id="IPR013106">
    <property type="entry name" value="Ig_V-set"/>
</dbReference>
<keyword evidence="10" id="KW-1185">Reference proteome</keyword>
<evidence type="ECO:0000256" key="7">
    <source>
        <dbReference type="SAM" id="Phobius"/>
    </source>
</evidence>
<evidence type="ECO:0000256" key="6">
    <source>
        <dbReference type="SAM" id="MobiDB-lite"/>
    </source>
</evidence>
<dbReference type="FunCoup" id="A0A139WEC1">
    <property type="interactions" value="30"/>
</dbReference>
<dbReference type="Gene3D" id="2.60.40.10">
    <property type="entry name" value="Immunoglobulins"/>
    <property type="match status" value="5"/>
</dbReference>
<evidence type="ECO:0000259" key="8">
    <source>
        <dbReference type="PROSITE" id="PS50835"/>
    </source>
</evidence>
<keyword evidence="4 7" id="KW-0472">Membrane</keyword>
<dbReference type="InterPro" id="IPR013162">
    <property type="entry name" value="CD80_C2-set"/>
</dbReference>
<dbReference type="InterPro" id="IPR003598">
    <property type="entry name" value="Ig_sub2"/>
</dbReference>
<dbReference type="EMBL" id="KQ971354">
    <property type="protein sequence ID" value="KYB26262.1"/>
    <property type="molecule type" value="Genomic_DNA"/>
</dbReference>
<dbReference type="Pfam" id="PF07686">
    <property type="entry name" value="V-set"/>
    <property type="match status" value="1"/>
</dbReference>
<dbReference type="Proteomes" id="UP000007266">
    <property type="component" value="Linkage group 7"/>
</dbReference>
<organism evidence="9 10">
    <name type="scientific">Tribolium castaneum</name>
    <name type="common">Red flour beetle</name>
    <dbReference type="NCBI Taxonomy" id="7070"/>
    <lineage>
        <taxon>Eukaryota</taxon>
        <taxon>Metazoa</taxon>
        <taxon>Ecdysozoa</taxon>
        <taxon>Arthropoda</taxon>
        <taxon>Hexapoda</taxon>
        <taxon>Insecta</taxon>
        <taxon>Pterygota</taxon>
        <taxon>Neoptera</taxon>
        <taxon>Endopterygota</taxon>
        <taxon>Coleoptera</taxon>
        <taxon>Polyphaga</taxon>
        <taxon>Cucujiformia</taxon>
        <taxon>Tenebrionidae</taxon>
        <taxon>Tenebrionidae incertae sedis</taxon>
        <taxon>Tribolium</taxon>
    </lineage>
</organism>
<feature type="domain" description="Ig-like" evidence="8">
    <location>
        <begin position="361"/>
        <end position="453"/>
    </location>
</feature>
<comment type="subcellular location">
    <subcellularLocation>
        <location evidence="1">Membrane</location>
        <topology evidence="1">Single-pass membrane protein</topology>
    </subcellularLocation>
</comment>
<dbReference type="eggNOG" id="KOG3515">
    <property type="taxonomic scope" value="Eukaryota"/>
</dbReference>
<feature type="domain" description="Ig-like" evidence="8">
    <location>
        <begin position="458"/>
        <end position="533"/>
    </location>
</feature>
<evidence type="ECO:0000256" key="3">
    <source>
        <dbReference type="ARBA" id="ARBA00022989"/>
    </source>
</evidence>
<feature type="transmembrane region" description="Helical" evidence="7">
    <location>
        <begin position="765"/>
        <end position="787"/>
    </location>
</feature>
<dbReference type="InParanoid" id="A0A139WEC1"/>
<feature type="domain" description="Ig-like" evidence="8">
    <location>
        <begin position="262"/>
        <end position="334"/>
    </location>
</feature>
<dbReference type="PANTHER" id="PTHR23278">
    <property type="entry name" value="SIDESTEP PROTEIN"/>
    <property type="match status" value="1"/>
</dbReference>
<dbReference type="Pfam" id="PF08205">
    <property type="entry name" value="C2-set_2"/>
    <property type="match status" value="1"/>
</dbReference>
<feature type="domain" description="Ig-like" evidence="8">
    <location>
        <begin position="36"/>
        <end position="151"/>
    </location>
</feature>
<protein>
    <recommendedName>
        <fullName evidence="8">Ig-like domain-containing protein</fullName>
    </recommendedName>
</protein>
<dbReference type="Pfam" id="PF13895">
    <property type="entry name" value="Ig_2"/>
    <property type="match status" value="1"/>
</dbReference>
<dbReference type="AlphaFoldDB" id="A0A139WEC1"/>
<keyword evidence="2 7" id="KW-0812">Transmembrane</keyword>
<dbReference type="SUPFAM" id="SSF49265">
    <property type="entry name" value="Fibronectin type III"/>
    <property type="match status" value="1"/>
</dbReference>
<reference evidence="9 10" key="2">
    <citation type="journal article" date="2010" name="Nucleic Acids Res.">
        <title>BeetleBase in 2010: revisions to provide comprehensive genomic information for Tribolium castaneum.</title>
        <authorList>
            <person name="Kim H.S."/>
            <person name="Murphy T."/>
            <person name="Xia J."/>
            <person name="Caragea D."/>
            <person name="Park Y."/>
            <person name="Beeman R.W."/>
            <person name="Lorenzen M.D."/>
            <person name="Butcher S."/>
            <person name="Manak J.R."/>
            <person name="Brown S.J."/>
        </authorList>
    </citation>
    <scope>GENOME REANNOTATION</scope>
    <source>
        <strain evidence="9 10">Georgia GA2</strain>
    </source>
</reference>
<evidence type="ECO:0000256" key="2">
    <source>
        <dbReference type="ARBA" id="ARBA00022692"/>
    </source>
</evidence>
<dbReference type="PANTHER" id="PTHR23278:SF30">
    <property type="entry name" value="SIDESTEP VIII, ISOFORM B"/>
    <property type="match status" value="1"/>
</dbReference>
<dbReference type="InterPro" id="IPR036116">
    <property type="entry name" value="FN3_sf"/>
</dbReference>
<evidence type="ECO:0000313" key="10">
    <source>
        <dbReference type="Proteomes" id="UP000007266"/>
    </source>
</evidence>
<keyword evidence="3 7" id="KW-1133">Transmembrane helix</keyword>
<dbReference type="SMART" id="SM00409">
    <property type="entry name" value="IG"/>
    <property type="match status" value="3"/>
</dbReference>
<evidence type="ECO:0000256" key="4">
    <source>
        <dbReference type="ARBA" id="ARBA00023136"/>
    </source>
</evidence>
<dbReference type="OMA" id="MITAWPI"/>